<keyword evidence="1" id="KW-0472">Membrane</keyword>
<dbReference type="Proteomes" id="UP000243579">
    <property type="component" value="Unassembled WGS sequence"/>
</dbReference>
<name>A0A1V9Z0R9_ACHHY</name>
<feature type="chain" id="PRO_5010714290" description="Secreted protein" evidence="2">
    <location>
        <begin position="18"/>
        <end position="150"/>
    </location>
</feature>
<gene>
    <name evidence="3" type="ORF">ACHHYP_20181</name>
</gene>
<protein>
    <recommendedName>
        <fullName evidence="5">Secreted protein</fullName>
    </recommendedName>
</protein>
<comment type="caution">
    <text evidence="3">The sequence shown here is derived from an EMBL/GenBank/DDBJ whole genome shotgun (WGS) entry which is preliminary data.</text>
</comment>
<feature type="transmembrane region" description="Helical" evidence="1">
    <location>
        <begin position="92"/>
        <end position="112"/>
    </location>
</feature>
<proteinExistence type="predicted"/>
<keyword evidence="1" id="KW-0812">Transmembrane</keyword>
<feature type="signal peptide" evidence="2">
    <location>
        <begin position="1"/>
        <end position="17"/>
    </location>
</feature>
<sequence>MVPRLLPLLVLLVAVFGAPPTTAPVSPCQRCAQSNDCGQAYQGSPGQFCGQWLNAGASQPCCCATGAGVCAIPTKRDACTCKSPPKKSTSPVVYVAIGGGVVAVLVGAFCCIKRRRAKAAAAAPTSPLAVAKPTYKPEYADTYARQGGLV</sequence>
<evidence type="ECO:0000256" key="2">
    <source>
        <dbReference type="SAM" id="SignalP"/>
    </source>
</evidence>
<accession>A0A1V9Z0R9</accession>
<reference evidence="3 4" key="1">
    <citation type="journal article" date="2014" name="Genome Biol. Evol.">
        <title>The secreted proteins of Achlya hypogyna and Thraustotheca clavata identify the ancestral oomycete secretome and reveal gene acquisitions by horizontal gene transfer.</title>
        <authorList>
            <person name="Misner I."/>
            <person name="Blouin N."/>
            <person name="Leonard G."/>
            <person name="Richards T.A."/>
            <person name="Lane C.E."/>
        </authorList>
    </citation>
    <scope>NUCLEOTIDE SEQUENCE [LARGE SCALE GENOMIC DNA]</scope>
    <source>
        <strain evidence="3 4">ATCC 48635</strain>
    </source>
</reference>
<keyword evidence="4" id="KW-1185">Reference proteome</keyword>
<evidence type="ECO:0000313" key="4">
    <source>
        <dbReference type="Proteomes" id="UP000243579"/>
    </source>
</evidence>
<dbReference type="AlphaFoldDB" id="A0A1V9Z0R9"/>
<evidence type="ECO:0008006" key="5">
    <source>
        <dbReference type="Google" id="ProtNLM"/>
    </source>
</evidence>
<keyword evidence="2" id="KW-0732">Signal</keyword>
<dbReference type="STRING" id="1202772.A0A1V9Z0R9"/>
<evidence type="ECO:0000256" key="1">
    <source>
        <dbReference type="SAM" id="Phobius"/>
    </source>
</evidence>
<dbReference type="EMBL" id="JNBR01000515">
    <property type="protein sequence ID" value="OQR91585.1"/>
    <property type="molecule type" value="Genomic_DNA"/>
</dbReference>
<keyword evidence="1" id="KW-1133">Transmembrane helix</keyword>
<organism evidence="3 4">
    <name type="scientific">Achlya hypogyna</name>
    <name type="common">Oomycete</name>
    <name type="synonym">Protoachlya hypogyna</name>
    <dbReference type="NCBI Taxonomy" id="1202772"/>
    <lineage>
        <taxon>Eukaryota</taxon>
        <taxon>Sar</taxon>
        <taxon>Stramenopiles</taxon>
        <taxon>Oomycota</taxon>
        <taxon>Saprolegniomycetes</taxon>
        <taxon>Saprolegniales</taxon>
        <taxon>Achlyaceae</taxon>
        <taxon>Achlya</taxon>
    </lineage>
</organism>
<dbReference type="OrthoDB" id="75760at2759"/>
<evidence type="ECO:0000313" key="3">
    <source>
        <dbReference type="EMBL" id="OQR91585.1"/>
    </source>
</evidence>